<feature type="binding site" evidence="8">
    <location>
        <begin position="20"/>
        <end position="28"/>
    </location>
    <ligand>
        <name>ATP</name>
        <dbReference type="ChEBI" id="CHEBI:30616"/>
    </ligand>
</feature>
<dbReference type="EC" id="2.7.4.25" evidence="8"/>
<name>A0A450TUW7_9GAMM</name>
<organism evidence="10">
    <name type="scientific">Candidatus Kentrum sp. FW</name>
    <dbReference type="NCBI Taxonomy" id="2126338"/>
    <lineage>
        <taxon>Bacteria</taxon>
        <taxon>Pseudomonadati</taxon>
        <taxon>Pseudomonadota</taxon>
        <taxon>Gammaproteobacteria</taxon>
        <taxon>Candidatus Kentrum</taxon>
    </lineage>
</organism>
<evidence type="ECO:0000256" key="1">
    <source>
        <dbReference type="ARBA" id="ARBA00009427"/>
    </source>
</evidence>
<keyword evidence="2 8" id="KW-0808">Transferase</keyword>
<evidence type="ECO:0000256" key="4">
    <source>
        <dbReference type="ARBA" id="ARBA00022777"/>
    </source>
</evidence>
<dbReference type="EMBL" id="CAADFE010000037">
    <property type="protein sequence ID" value="VFJ72797.1"/>
    <property type="molecule type" value="Genomic_DNA"/>
</dbReference>
<dbReference type="CDD" id="cd02020">
    <property type="entry name" value="CMPK"/>
    <property type="match status" value="1"/>
</dbReference>
<dbReference type="GO" id="GO:0036430">
    <property type="term" value="F:CMP kinase activity"/>
    <property type="evidence" value="ECO:0007669"/>
    <property type="project" value="RHEA"/>
</dbReference>
<protein>
    <recommendedName>
        <fullName evidence="8">Cytidylate kinase</fullName>
        <shortName evidence="8">CK</shortName>
        <ecNumber evidence="8">2.7.4.25</ecNumber>
    </recommendedName>
    <alternativeName>
        <fullName evidence="8">Cytidine monophosphate kinase</fullName>
        <shortName evidence="8">CMP kinase</shortName>
    </alternativeName>
</protein>
<dbReference type="Pfam" id="PF02224">
    <property type="entry name" value="Cytidylate_kin"/>
    <property type="match status" value="1"/>
</dbReference>
<proteinExistence type="inferred from homology"/>
<evidence type="ECO:0000313" key="10">
    <source>
        <dbReference type="EMBL" id="VFJ72797.1"/>
    </source>
</evidence>
<dbReference type="GO" id="GO:0036431">
    <property type="term" value="F:dCMP kinase activity"/>
    <property type="evidence" value="ECO:0007669"/>
    <property type="project" value="InterPro"/>
</dbReference>
<evidence type="ECO:0000256" key="5">
    <source>
        <dbReference type="ARBA" id="ARBA00022840"/>
    </source>
</evidence>
<evidence type="ECO:0000256" key="8">
    <source>
        <dbReference type="HAMAP-Rule" id="MF_00238"/>
    </source>
</evidence>
<dbReference type="NCBIfam" id="TIGR00017">
    <property type="entry name" value="cmk"/>
    <property type="match status" value="1"/>
</dbReference>
<accession>A0A450TUW7</accession>
<evidence type="ECO:0000256" key="6">
    <source>
        <dbReference type="ARBA" id="ARBA00047615"/>
    </source>
</evidence>
<dbReference type="PANTHER" id="PTHR21299:SF2">
    <property type="entry name" value="CYTIDYLATE KINASE"/>
    <property type="match status" value="1"/>
</dbReference>
<keyword evidence="8" id="KW-0963">Cytoplasm</keyword>
<keyword evidence="3 8" id="KW-0547">Nucleotide-binding</keyword>
<keyword evidence="5 8" id="KW-0067">ATP-binding</keyword>
<keyword evidence="4 8" id="KW-0418">Kinase</keyword>
<dbReference type="PANTHER" id="PTHR21299">
    <property type="entry name" value="CYTIDYLATE KINASE/PANTOATE-BETA-ALANINE LIGASE"/>
    <property type="match status" value="1"/>
</dbReference>
<gene>
    <name evidence="8" type="primary">cmk</name>
    <name evidence="10" type="ORF">BECKFW1821C_GA0114237_103731</name>
</gene>
<feature type="domain" description="Cytidylate kinase" evidence="9">
    <location>
        <begin position="16"/>
        <end position="226"/>
    </location>
</feature>
<comment type="similarity">
    <text evidence="1 8">Belongs to the cytidylate kinase family. Type 1 subfamily.</text>
</comment>
<evidence type="ECO:0000256" key="7">
    <source>
        <dbReference type="ARBA" id="ARBA00048478"/>
    </source>
</evidence>
<sequence length="240" mass="26083">MTYLQSRAGNKQIPVITIDGPSGVGKGTVSRALAKRLGWRLLDSGALYRLLALDAHSRGVALDDEAALSSLGHRLDCEFLREGGRECILLNGHEVTTKIRGETRGNDASKLASLPGVREALLARQRDFRKHPGLVADGRDMGTRVFPEADVKIFLTASSGERARRRHKQLKEQGTDVNLASLLTEISKRDRRDRERSVSPLRPAIDAVLIDTTVLDIDTVLSRVMSVAIGSGMGGGRVIV</sequence>
<dbReference type="Gene3D" id="3.40.50.300">
    <property type="entry name" value="P-loop containing nucleotide triphosphate hydrolases"/>
    <property type="match status" value="1"/>
</dbReference>
<evidence type="ECO:0000256" key="2">
    <source>
        <dbReference type="ARBA" id="ARBA00022679"/>
    </source>
</evidence>
<dbReference type="AlphaFoldDB" id="A0A450TUW7"/>
<dbReference type="HAMAP" id="MF_00238">
    <property type="entry name" value="Cytidyl_kinase_type1"/>
    <property type="match status" value="1"/>
</dbReference>
<dbReference type="GO" id="GO:0015949">
    <property type="term" value="P:nucleobase-containing small molecule interconversion"/>
    <property type="evidence" value="ECO:0007669"/>
    <property type="project" value="TreeGrafter"/>
</dbReference>
<dbReference type="SUPFAM" id="SSF52540">
    <property type="entry name" value="P-loop containing nucleoside triphosphate hydrolases"/>
    <property type="match status" value="1"/>
</dbReference>
<evidence type="ECO:0000256" key="3">
    <source>
        <dbReference type="ARBA" id="ARBA00022741"/>
    </source>
</evidence>
<dbReference type="InterPro" id="IPR011994">
    <property type="entry name" value="Cytidylate_kinase_dom"/>
</dbReference>
<evidence type="ECO:0000259" key="9">
    <source>
        <dbReference type="Pfam" id="PF02224"/>
    </source>
</evidence>
<reference evidence="10" key="1">
    <citation type="submission" date="2019-02" db="EMBL/GenBank/DDBJ databases">
        <authorList>
            <person name="Gruber-Vodicka R. H."/>
            <person name="Seah K. B. B."/>
        </authorList>
    </citation>
    <scope>NUCLEOTIDE SEQUENCE</scope>
    <source>
        <strain evidence="10">BECK_BZ131</strain>
    </source>
</reference>
<comment type="catalytic activity">
    <reaction evidence="6 8">
        <text>dCMP + ATP = dCDP + ADP</text>
        <dbReference type="Rhea" id="RHEA:25094"/>
        <dbReference type="ChEBI" id="CHEBI:30616"/>
        <dbReference type="ChEBI" id="CHEBI:57566"/>
        <dbReference type="ChEBI" id="CHEBI:58593"/>
        <dbReference type="ChEBI" id="CHEBI:456216"/>
        <dbReference type="EC" id="2.7.4.25"/>
    </reaction>
</comment>
<comment type="subcellular location">
    <subcellularLocation>
        <location evidence="8">Cytoplasm</location>
    </subcellularLocation>
</comment>
<dbReference type="GO" id="GO:0005829">
    <property type="term" value="C:cytosol"/>
    <property type="evidence" value="ECO:0007669"/>
    <property type="project" value="TreeGrafter"/>
</dbReference>
<dbReference type="InterPro" id="IPR027417">
    <property type="entry name" value="P-loop_NTPase"/>
</dbReference>
<comment type="catalytic activity">
    <reaction evidence="7 8">
        <text>CMP + ATP = CDP + ADP</text>
        <dbReference type="Rhea" id="RHEA:11600"/>
        <dbReference type="ChEBI" id="CHEBI:30616"/>
        <dbReference type="ChEBI" id="CHEBI:58069"/>
        <dbReference type="ChEBI" id="CHEBI:60377"/>
        <dbReference type="ChEBI" id="CHEBI:456216"/>
        <dbReference type="EC" id="2.7.4.25"/>
    </reaction>
</comment>
<dbReference type="GO" id="GO:0005524">
    <property type="term" value="F:ATP binding"/>
    <property type="evidence" value="ECO:0007669"/>
    <property type="project" value="UniProtKB-UniRule"/>
</dbReference>
<dbReference type="GO" id="GO:0006220">
    <property type="term" value="P:pyrimidine nucleotide metabolic process"/>
    <property type="evidence" value="ECO:0007669"/>
    <property type="project" value="UniProtKB-UniRule"/>
</dbReference>
<dbReference type="InterPro" id="IPR003136">
    <property type="entry name" value="Cytidylate_kin"/>
</dbReference>